<evidence type="ECO:0000313" key="1">
    <source>
        <dbReference type="EMBL" id="PAV95343.1"/>
    </source>
</evidence>
<proteinExistence type="predicted"/>
<reference evidence="1 2" key="1">
    <citation type="submission" date="2017-08" db="EMBL/GenBank/DDBJ databases">
        <title>Draft Genome Sequence of Hafnia alvei CITHA-6 Isolated from Raw Bovine Milk.</title>
        <authorList>
            <person name="Culligan E.P."/>
            <person name="Mcsweeney A."/>
            <person name="O'Doherty C."/>
            <person name="Gleeson E."/>
            <person name="O'Riordan D."/>
            <person name="Sleator R.D."/>
        </authorList>
    </citation>
    <scope>NUCLEOTIDE SEQUENCE [LARGE SCALE GENOMIC DNA]</scope>
    <source>
        <strain evidence="1 2">CITHA-6</strain>
    </source>
</reference>
<protein>
    <submittedName>
        <fullName evidence="1">Uncharacterized protein</fullName>
    </submittedName>
</protein>
<accession>A0A2A2M9I9</accession>
<dbReference type="EMBL" id="NQMS01000007">
    <property type="protein sequence ID" value="PAV95343.1"/>
    <property type="molecule type" value="Genomic_DNA"/>
</dbReference>
<gene>
    <name evidence="1" type="ORF">CJD50_15590</name>
</gene>
<keyword evidence="2" id="KW-1185">Reference proteome</keyword>
<comment type="caution">
    <text evidence="1">The sequence shown here is derived from an EMBL/GenBank/DDBJ whole genome shotgun (WGS) entry which is preliminary data.</text>
</comment>
<dbReference type="Proteomes" id="UP000218796">
    <property type="component" value="Unassembled WGS sequence"/>
</dbReference>
<name>A0A2A2M9I9_9GAMM</name>
<organism evidence="1 2">
    <name type="scientific">Hafnia paralvei</name>
    <dbReference type="NCBI Taxonomy" id="546367"/>
    <lineage>
        <taxon>Bacteria</taxon>
        <taxon>Pseudomonadati</taxon>
        <taxon>Pseudomonadota</taxon>
        <taxon>Gammaproteobacteria</taxon>
        <taxon>Enterobacterales</taxon>
        <taxon>Hafniaceae</taxon>
        <taxon>Hafnia</taxon>
    </lineage>
</organism>
<evidence type="ECO:0000313" key="2">
    <source>
        <dbReference type="Proteomes" id="UP000218796"/>
    </source>
</evidence>
<sequence length="65" mass="7635">MNISAWGCSQVTDKALLMRYVDEQGHVKLIILSFIKLTTFYTINHQFYAFLNLKVALTQHYSVFY</sequence>
<dbReference type="AlphaFoldDB" id="A0A2A2M9I9"/>